<dbReference type="EMBL" id="KI630172">
    <property type="protein sequence ID" value="EYU45821.1"/>
    <property type="molecule type" value="Genomic_DNA"/>
</dbReference>
<keyword evidence="3" id="KW-1185">Reference proteome</keyword>
<evidence type="ECO:0000313" key="2">
    <source>
        <dbReference type="EMBL" id="EYU45821.1"/>
    </source>
</evidence>
<organism evidence="2 3">
    <name type="scientific">Erythranthe guttata</name>
    <name type="common">Yellow monkey flower</name>
    <name type="synonym">Mimulus guttatus</name>
    <dbReference type="NCBI Taxonomy" id="4155"/>
    <lineage>
        <taxon>Eukaryota</taxon>
        <taxon>Viridiplantae</taxon>
        <taxon>Streptophyta</taxon>
        <taxon>Embryophyta</taxon>
        <taxon>Tracheophyta</taxon>
        <taxon>Spermatophyta</taxon>
        <taxon>Magnoliopsida</taxon>
        <taxon>eudicotyledons</taxon>
        <taxon>Gunneridae</taxon>
        <taxon>Pentapetalae</taxon>
        <taxon>asterids</taxon>
        <taxon>lamiids</taxon>
        <taxon>Lamiales</taxon>
        <taxon>Phrymaceae</taxon>
        <taxon>Erythranthe</taxon>
    </lineage>
</organism>
<dbReference type="PANTHER" id="PTHR31672">
    <property type="entry name" value="BNACNNG10540D PROTEIN"/>
    <property type="match status" value="1"/>
</dbReference>
<dbReference type="InterPro" id="IPR006527">
    <property type="entry name" value="F-box-assoc_dom_typ1"/>
</dbReference>
<proteinExistence type="predicted"/>
<protein>
    <recommendedName>
        <fullName evidence="1">F-box associated beta-propeller type 1 domain-containing protein</fullName>
    </recommendedName>
</protein>
<dbReference type="InterPro" id="IPR036047">
    <property type="entry name" value="F-box-like_dom_sf"/>
</dbReference>
<gene>
    <name evidence="2" type="ORF">MIMGU_mgv1a018994mg</name>
</gene>
<sequence length="167" mass="18882">MIIEIVLLKLPVKSPLRFKTVCTSWETMISDPVFTHIHLVSSNKWFSLYKLKGGKIHADRVSENPSGTIVVLCECNGMLLLTDCSGVNNNNNYALWNPLTRRVRIFDDQYGSIVNYGLCYDPIIDDFKVVVMNWSSYSIFSCNNDSWTELEESQSYDSVGCSGAFAD</sequence>
<accession>A0A022S0N6</accession>
<dbReference type="AlphaFoldDB" id="A0A022S0N6"/>
<name>A0A022S0N6_ERYGU</name>
<dbReference type="Pfam" id="PF07734">
    <property type="entry name" value="FBA_1"/>
    <property type="match status" value="1"/>
</dbReference>
<dbReference type="SUPFAM" id="SSF81383">
    <property type="entry name" value="F-box domain"/>
    <property type="match status" value="1"/>
</dbReference>
<dbReference type="InterPro" id="IPR050796">
    <property type="entry name" value="SCF_F-box_component"/>
</dbReference>
<dbReference type="Proteomes" id="UP000030748">
    <property type="component" value="Unassembled WGS sequence"/>
</dbReference>
<dbReference type="PANTHER" id="PTHR31672:SF13">
    <property type="entry name" value="F-BOX PROTEIN CPR30-LIKE"/>
    <property type="match status" value="1"/>
</dbReference>
<evidence type="ECO:0000259" key="1">
    <source>
        <dbReference type="Pfam" id="PF07734"/>
    </source>
</evidence>
<reference evidence="2 3" key="1">
    <citation type="journal article" date="2013" name="Proc. Natl. Acad. Sci. U.S.A.">
        <title>Fine-scale variation in meiotic recombination in Mimulus inferred from population shotgun sequencing.</title>
        <authorList>
            <person name="Hellsten U."/>
            <person name="Wright K.M."/>
            <person name="Jenkins J."/>
            <person name="Shu S."/>
            <person name="Yuan Y."/>
            <person name="Wessler S.R."/>
            <person name="Schmutz J."/>
            <person name="Willis J.H."/>
            <person name="Rokhsar D.S."/>
        </authorList>
    </citation>
    <scope>NUCLEOTIDE SEQUENCE [LARGE SCALE GENOMIC DNA]</scope>
    <source>
        <strain evidence="3">cv. DUN x IM62</strain>
    </source>
</reference>
<evidence type="ECO:0000313" key="3">
    <source>
        <dbReference type="Proteomes" id="UP000030748"/>
    </source>
</evidence>
<feature type="domain" description="F-box associated beta-propeller type 1" evidence="1">
    <location>
        <begin position="66"/>
        <end position="155"/>
    </location>
</feature>